<organism evidence="2 3">
    <name type="scientific">Scytonema hofmannii FACHB-248</name>
    <dbReference type="NCBI Taxonomy" id="1842502"/>
    <lineage>
        <taxon>Bacteria</taxon>
        <taxon>Bacillati</taxon>
        <taxon>Cyanobacteriota</taxon>
        <taxon>Cyanophyceae</taxon>
        <taxon>Nostocales</taxon>
        <taxon>Scytonemataceae</taxon>
        <taxon>Scytonema</taxon>
    </lineage>
</organism>
<keyword evidence="1" id="KW-0472">Membrane</keyword>
<keyword evidence="1" id="KW-1133">Transmembrane helix</keyword>
<evidence type="ECO:0000313" key="2">
    <source>
        <dbReference type="EMBL" id="MBD2607954.1"/>
    </source>
</evidence>
<accession>A0ABR8GWQ4</accession>
<feature type="transmembrane region" description="Helical" evidence="1">
    <location>
        <begin position="48"/>
        <end position="68"/>
    </location>
</feature>
<protein>
    <submittedName>
        <fullName evidence="2">Uncharacterized protein</fullName>
    </submittedName>
</protein>
<feature type="transmembrane region" description="Helical" evidence="1">
    <location>
        <begin position="15"/>
        <end position="36"/>
    </location>
</feature>
<sequence length="85" mass="9559">MTEEQSVKKPAMKELLIRFLVGATIGGGMGFFYWLYITSYSEGWTKTATEFSIAWILLFTIGCGLMAVKGKKLLWTFLDSLPPMP</sequence>
<keyword evidence="1" id="KW-0812">Transmembrane</keyword>
<proteinExistence type="predicted"/>
<evidence type="ECO:0000256" key="1">
    <source>
        <dbReference type="SAM" id="Phobius"/>
    </source>
</evidence>
<keyword evidence="3" id="KW-1185">Reference proteome</keyword>
<comment type="caution">
    <text evidence="2">The sequence shown here is derived from an EMBL/GenBank/DDBJ whole genome shotgun (WGS) entry which is preliminary data.</text>
</comment>
<dbReference type="Proteomes" id="UP000660380">
    <property type="component" value="Unassembled WGS sequence"/>
</dbReference>
<evidence type="ECO:0000313" key="3">
    <source>
        <dbReference type="Proteomes" id="UP000660380"/>
    </source>
</evidence>
<gene>
    <name evidence="2" type="ORF">H6G81_26410</name>
</gene>
<dbReference type="RefSeq" id="WP_029632530.1">
    <property type="nucleotide sequence ID" value="NZ_JACJTA010000078.1"/>
</dbReference>
<reference evidence="2 3" key="1">
    <citation type="journal article" date="2020" name="ISME J.">
        <title>Comparative genomics reveals insights into cyanobacterial evolution and habitat adaptation.</title>
        <authorList>
            <person name="Chen M.Y."/>
            <person name="Teng W.K."/>
            <person name="Zhao L."/>
            <person name="Hu C.X."/>
            <person name="Zhou Y.K."/>
            <person name="Han B.P."/>
            <person name="Song L.R."/>
            <person name="Shu W.S."/>
        </authorList>
    </citation>
    <scope>NUCLEOTIDE SEQUENCE [LARGE SCALE GENOMIC DNA]</scope>
    <source>
        <strain evidence="2 3">FACHB-248</strain>
    </source>
</reference>
<name>A0ABR8GWQ4_9CYAN</name>
<dbReference type="EMBL" id="JACJTA010000078">
    <property type="protein sequence ID" value="MBD2607954.1"/>
    <property type="molecule type" value="Genomic_DNA"/>
</dbReference>